<evidence type="ECO:0000313" key="1">
    <source>
        <dbReference type="EMBL" id="GGY11530.1"/>
    </source>
</evidence>
<accession>A0ABQ2ZBS3</accession>
<protein>
    <submittedName>
        <fullName evidence="1">Uncharacterized protein</fullName>
    </submittedName>
</protein>
<name>A0ABQ2ZBS3_9GAMM</name>
<gene>
    <name evidence="1" type="ORF">GCM10007160_43120</name>
</gene>
<dbReference type="Proteomes" id="UP000653056">
    <property type="component" value="Unassembled WGS sequence"/>
</dbReference>
<reference evidence="2" key="1">
    <citation type="journal article" date="2019" name="Int. J. Syst. Evol. Microbiol.">
        <title>The Global Catalogue of Microorganisms (GCM) 10K type strain sequencing project: providing services to taxonomists for standard genome sequencing and annotation.</title>
        <authorList>
            <consortium name="The Broad Institute Genomics Platform"/>
            <consortium name="The Broad Institute Genome Sequencing Center for Infectious Disease"/>
            <person name="Wu L."/>
            <person name="Ma J."/>
        </authorList>
    </citation>
    <scope>NUCLEOTIDE SEQUENCE [LARGE SCALE GENOMIC DNA]</scope>
    <source>
        <strain evidence="2">KCTC 22228</strain>
    </source>
</reference>
<sequence length="75" mass="8563">MLRVERSYAINLSGVRLISFDLMVKDEEFFHITRVIRILEERFKLALFEFSEKDSSANADGVSIKVGSKPTLKVA</sequence>
<keyword evidence="2" id="KW-1185">Reference proteome</keyword>
<comment type="caution">
    <text evidence="1">The sequence shown here is derived from an EMBL/GenBank/DDBJ whole genome shotgun (WGS) entry which is preliminary data.</text>
</comment>
<proteinExistence type="predicted"/>
<evidence type="ECO:0000313" key="2">
    <source>
        <dbReference type="Proteomes" id="UP000653056"/>
    </source>
</evidence>
<dbReference type="EMBL" id="BMXS01000045">
    <property type="protein sequence ID" value="GGY11530.1"/>
    <property type="molecule type" value="Genomic_DNA"/>
</dbReference>
<organism evidence="1 2">
    <name type="scientific">Litchfieldella qijiaojingensis</name>
    <dbReference type="NCBI Taxonomy" id="980347"/>
    <lineage>
        <taxon>Bacteria</taxon>
        <taxon>Pseudomonadati</taxon>
        <taxon>Pseudomonadota</taxon>
        <taxon>Gammaproteobacteria</taxon>
        <taxon>Oceanospirillales</taxon>
        <taxon>Halomonadaceae</taxon>
        <taxon>Litchfieldella</taxon>
    </lineage>
</organism>